<evidence type="ECO:0000256" key="7">
    <source>
        <dbReference type="RuleBase" id="RU003355"/>
    </source>
</evidence>
<dbReference type="PROSITE" id="PS00136">
    <property type="entry name" value="SUBTILASE_ASP"/>
    <property type="match status" value="1"/>
</dbReference>
<evidence type="ECO:0000256" key="3">
    <source>
        <dbReference type="ARBA" id="ARBA00022801"/>
    </source>
</evidence>
<keyword evidence="3 6" id="KW-0378">Hydrolase</keyword>
<dbReference type="GO" id="GO:0005615">
    <property type="term" value="C:extracellular space"/>
    <property type="evidence" value="ECO:0007669"/>
    <property type="project" value="TreeGrafter"/>
</dbReference>
<dbReference type="Pfam" id="PF01483">
    <property type="entry name" value="P_proprotein"/>
    <property type="match status" value="1"/>
</dbReference>
<evidence type="ECO:0000313" key="11">
    <source>
        <dbReference type="Proteomes" id="UP000293781"/>
    </source>
</evidence>
<dbReference type="Gene3D" id="3.40.50.200">
    <property type="entry name" value="Peptidase S8/S53 domain"/>
    <property type="match status" value="1"/>
</dbReference>
<dbReference type="SUPFAM" id="SSF54897">
    <property type="entry name" value="Protease propeptides/inhibitors"/>
    <property type="match status" value="1"/>
</dbReference>
<keyword evidence="8" id="KW-0732">Signal</keyword>
<evidence type="ECO:0000313" key="10">
    <source>
        <dbReference type="EMBL" id="RZT81865.1"/>
    </source>
</evidence>
<protein>
    <submittedName>
        <fullName evidence="10">Subtilisin family serine protease</fullName>
    </submittedName>
</protein>
<dbReference type="PROSITE" id="PS51829">
    <property type="entry name" value="P_HOMO_B"/>
    <property type="match status" value="1"/>
</dbReference>
<dbReference type="Pfam" id="PF05922">
    <property type="entry name" value="Inhibitor_I9"/>
    <property type="match status" value="1"/>
</dbReference>
<feature type="chain" id="PRO_5020209793" evidence="8">
    <location>
        <begin position="27"/>
        <end position="518"/>
    </location>
</feature>
<dbReference type="PROSITE" id="PS51318">
    <property type="entry name" value="TAT"/>
    <property type="match status" value="1"/>
</dbReference>
<dbReference type="EMBL" id="SHKK01000001">
    <property type="protein sequence ID" value="RZT81865.1"/>
    <property type="molecule type" value="Genomic_DNA"/>
</dbReference>
<dbReference type="InterPro" id="IPR000209">
    <property type="entry name" value="Peptidase_S8/S53_dom"/>
</dbReference>
<evidence type="ECO:0000259" key="9">
    <source>
        <dbReference type="PROSITE" id="PS51829"/>
    </source>
</evidence>
<dbReference type="PROSITE" id="PS00137">
    <property type="entry name" value="SUBTILASE_HIS"/>
    <property type="match status" value="1"/>
</dbReference>
<feature type="domain" description="P/Homo B" evidence="9">
    <location>
        <begin position="398"/>
        <end position="518"/>
    </location>
</feature>
<dbReference type="Pfam" id="PF00082">
    <property type="entry name" value="Peptidase_S8"/>
    <property type="match status" value="1"/>
</dbReference>
<dbReference type="Gene3D" id="3.30.70.80">
    <property type="entry name" value="Peptidase S8 propeptide/proteinase inhibitor I9"/>
    <property type="match status" value="1"/>
</dbReference>
<keyword evidence="11" id="KW-1185">Reference proteome</keyword>
<keyword evidence="4 6" id="KW-0720">Serine protease</keyword>
<dbReference type="InterPro" id="IPR008979">
    <property type="entry name" value="Galactose-bd-like_sf"/>
</dbReference>
<proteinExistence type="inferred from homology"/>
<evidence type="ECO:0000256" key="6">
    <source>
        <dbReference type="PROSITE-ProRule" id="PRU01240"/>
    </source>
</evidence>
<dbReference type="InterPro" id="IPR022398">
    <property type="entry name" value="Peptidase_S8_His-AS"/>
</dbReference>
<dbReference type="PROSITE" id="PS00138">
    <property type="entry name" value="SUBTILASE_SER"/>
    <property type="match status" value="1"/>
</dbReference>
<feature type="active site" description="Charge relay system" evidence="5 6">
    <location>
        <position position="188"/>
    </location>
</feature>
<dbReference type="SUPFAM" id="SSF49785">
    <property type="entry name" value="Galactose-binding domain-like"/>
    <property type="match status" value="1"/>
</dbReference>
<dbReference type="GO" id="GO:0006508">
    <property type="term" value="P:proteolysis"/>
    <property type="evidence" value="ECO:0007669"/>
    <property type="project" value="UniProtKB-KW"/>
</dbReference>
<comment type="similarity">
    <text evidence="1 6 7">Belongs to the peptidase S8 family.</text>
</comment>
<dbReference type="SUPFAM" id="SSF52743">
    <property type="entry name" value="Subtilisin-like"/>
    <property type="match status" value="1"/>
</dbReference>
<dbReference type="AlphaFoldDB" id="A0A4Q7UKC0"/>
<dbReference type="PRINTS" id="PR00723">
    <property type="entry name" value="SUBTILISIN"/>
</dbReference>
<dbReference type="CDD" id="cd04077">
    <property type="entry name" value="Peptidases_S8_PCSK9_ProteinaseK_like"/>
    <property type="match status" value="1"/>
</dbReference>
<dbReference type="InterPro" id="IPR015500">
    <property type="entry name" value="Peptidase_S8_subtilisin-rel"/>
</dbReference>
<dbReference type="InterPro" id="IPR050131">
    <property type="entry name" value="Peptidase_S8_subtilisin-like"/>
</dbReference>
<reference evidence="10 11" key="1">
    <citation type="submission" date="2019-02" db="EMBL/GenBank/DDBJ databases">
        <title>Sequencing the genomes of 1000 actinobacteria strains.</title>
        <authorList>
            <person name="Klenk H.-P."/>
        </authorList>
    </citation>
    <scope>NUCLEOTIDE SEQUENCE [LARGE SCALE GENOMIC DNA]</scope>
    <source>
        <strain evidence="10 11">DSM 45888</strain>
    </source>
</reference>
<dbReference type="InterPro" id="IPR036852">
    <property type="entry name" value="Peptidase_S8/S53_dom_sf"/>
</dbReference>
<dbReference type="InterPro" id="IPR023828">
    <property type="entry name" value="Peptidase_S8_Ser-AS"/>
</dbReference>
<feature type="active site" description="Charge relay system" evidence="5 6">
    <location>
        <position position="156"/>
    </location>
</feature>
<evidence type="ECO:0000256" key="2">
    <source>
        <dbReference type="ARBA" id="ARBA00022670"/>
    </source>
</evidence>
<dbReference type="InterPro" id="IPR034193">
    <property type="entry name" value="PCSK9_ProteinaseK-like"/>
</dbReference>
<keyword evidence="2 6" id="KW-0645">Protease</keyword>
<dbReference type="InterPro" id="IPR010259">
    <property type="entry name" value="S8pro/Inhibitor_I9"/>
</dbReference>
<dbReference type="RefSeq" id="WP_130405937.1">
    <property type="nucleotide sequence ID" value="NZ_JBEZZO010000005.1"/>
</dbReference>
<accession>A0A4Q7UKC0</accession>
<comment type="caution">
    <text evidence="10">The sequence shown here is derived from an EMBL/GenBank/DDBJ whole genome shotgun (WGS) entry which is preliminary data.</text>
</comment>
<evidence type="ECO:0000256" key="8">
    <source>
        <dbReference type="SAM" id="SignalP"/>
    </source>
</evidence>
<dbReference type="PANTHER" id="PTHR43806">
    <property type="entry name" value="PEPTIDASE S8"/>
    <property type="match status" value="1"/>
</dbReference>
<dbReference type="InterPro" id="IPR002884">
    <property type="entry name" value="P_dom"/>
</dbReference>
<evidence type="ECO:0000256" key="1">
    <source>
        <dbReference type="ARBA" id="ARBA00011073"/>
    </source>
</evidence>
<evidence type="ECO:0000256" key="5">
    <source>
        <dbReference type="PIRSR" id="PIRSR615500-1"/>
    </source>
</evidence>
<sequence>MGLPRRSVLIGVAAATVLAVGTPALAAEPVGVVRAAGGATAVPDSYIVVLKDSAVARDRVGDTAKRLSGRHGGTVARTYGAALRGFEVKVSASAAARIAADPAVAYVEQNHTVSISGTQTNPPSWGLDRIDQRNLPLDSSYTYPNTASNVHAYIIDTGIRFSHNDFGGRATSGYDAVDGGSADDCNGHGTHVAGTVGGSAYGVAKGVQLVGVRVLNCSGSGTNAGVIAGVDWVTQNAIKPAVANMSLGGGANSSLDNAVRNSIASGVTYGLAAGNDYGANACNTSPARTTEAITVGSTTSSDARSSFSNIGTCLDIFAPGSSITSAWYTSNTATNTISGTSMATPHVVGAAALVASANPSWTPAQVRNQLVANATPNVVGSPGSGSPNLLLYVGTGSTPPPPTGCTGTNGTDVSIPDAGSAVTSSITISGCGRNASSASTVAVNIVHTYRGDLVIDLLAPDGSSYRLKNNSSSDSADNVNTTYTVNVSGEAADGIWRLQVRDVYAADTGYLNTWTLTV</sequence>
<gene>
    <name evidence="10" type="ORF">EV382_5160</name>
</gene>
<feature type="signal peptide" evidence="8">
    <location>
        <begin position="1"/>
        <end position="26"/>
    </location>
</feature>
<dbReference type="GO" id="GO:0004252">
    <property type="term" value="F:serine-type endopeptidase activity"/>
    <property type="evidence" value="ECO:0007669"/>
    <property type="project" value="UniProtKB-UniRule"/>
</dbReference>
<dbReference type="InterPro" id="IPR023827">
    <property type="entry name" value="Peptidase_S8_Asp-AS"/>
</dbReference>
<evidence type="ECO:0000256" key="4">
    <source>
        <dbReference type="ARBA" id="ARBA00022825"/>
    </source>
</evidence>
<dbReference type="PROSITE" id="PS51892">
    <property type="entry name" value="SUBTILASE"/>
    <property type="match status" value="1"/>
</dbReference>
<feature type="active site" description="Charge relay system" evidence="5 6">
    <location>
        <position position="341"/>
    </location>
</feature>
<dbReference type="InterPro" id="IPR037045">
    <property type="entry name" value="S8pro/Inhibitor_I9_sf"/>
</dbReference>
<dbReference type="Gene3D" id="2.60.120.260">
    <property type="entry name" value="Galactose-binding domain-like"/>
    <property type="match status" value="1"/>
</dbReference>
<organism evidence="10 11">
    <name type="scientific">Micromonospora violae</name>
    <dbReference type="NCBI Taxonomy" id="1278207"/>
    <lineage>
        <taxon>Bacteria</taxon>
        <taxon>Bacillati</taxon>
        <taxon>Actinomycetota</taxon>
        <taxon>Actinomycetes</taxon>
        <taxon>Micromonosporales</taxon>
        <taxon>Micromonosporaceae</taxon>
        <taxon>Micromonospora</taxon>
    </lineage>
</organism>
<dbReference type="InterPro" id="IPR006311">
    <property type="entry name" value="TAT_signal"/>
</dbReference>
<dbReference type="OrthoDB" id="9798386at2"/>
<dbReference type="FunFam" id="3.40.50.200:FF:000014">
    <property type="entry name" value="Proteinase K"/>
    <property type="match status" value="1"/>
</dbReference>
<dbReference type="Proteomes" id="UP000293781">
    <property type="component" value="Unassembled WGS sequence"/>
</dbReference>
<name>A0A4Q7UKC0_9ACTN</name>
<dbReference type="PANTHER" id="PTHR43806:SF11">
    <property type="entry name" value="CEREVISIN-RELATED"/>
    <property type="match status" value="1"/>
</dbReference>